<evidence type="ECO:0000313" key="8">
    <source>
        <dbReference type="Proteomes" id="UP000509704"/>
    </source>
</evidence>
<comment type="function">
    <text evidence="1">Involved in pre-mRNA splicing.</text>
</comment>
<feature type="compositionally biased region" description="Acidic residues" evidence="6">
    <location>
        <begin position="77"/>
        <end position="97"/>
    </location>
</feature>
<feature type="compositionally biased region" description="Basic and acidic residues" evidence="6">
    <location>
        <begin position="48"/>
        <end position="63"/>
    </location>
</feature>
<evidence type="ECO:0000256" key="6">
    <source>
        <dbReference type="SAM" id="MobiDB-lite"/>
    </source>
</evidence>
<dbReference type="RefSeq" id="XP_037142619.1">
    <property type="nucleotide sequence ID" value="XM_037286724.1"/>
</dbReference>
<proteinExistence type="inferred from homology"/>
<feature type="compositionally biased region" description="Polar residues" evidence="6">
    <location>
        <begin position="139"/>
        <end position="150"/>
    </location>
</feature>
<sequence>MTTSHRAQLEARSGAKGASYIPTGTQHARLVPGHTKLKYRRSNQYPEKLYETNREDGDTETKESLQIGSADEKVSDGDQEIEEDADSDNYQDSDDDQELLLQELNKIRQERMIAKIRKEQEDEDKGEVQPVSAVLPLEQTKSGWRSNTTFGKRKVSKESAKDDKRLQKASKGYLNNLAKSDYHQDFLRRFVK</sequence>
<comment type="similarity">
    <text evidence="2">Belongs to the CWC15 family.</text>
</comment>
<protein>
    <recommendedName>
        <fullName evidence="3">Pre-mRNA-splicing factor CWC15</fullName>
    </recommendedName>
</protein>
<evidence type="ECO:0000256" key="3">
    <source>
        <dbReference type="ARBA" id="ARBA00020693"/>
    </source>
</evidence>
<dbReference type="GeneID" id="59234528"/>
<feature type="region of interest" description="Disordered" evidence="6">
    <location>
        <begin position="1"/>
        <end position="97"/>
    </location>
</feature>
<dbReference type="GO" id="GO:0045292">
    <property type="term" value="P:mRNA cis splicing, via spliceosome"/>
    <property type="evidence" value="ECO:0007669"/>
    <property type="project" value="TreeGrafter"/>
</dbReference>
<dbReference type="GO" id="GO:0003723">
    <property type="term" value="F:RNA binding"/>
    <property type="evidence" value="ECO:0007669"/>
    <property type="project" value="TreeGrafter"/>
</dbReference>
<feature type="region of interest" description="Disordered" evidence="6">
    <location>
        <begin position="139"/>
        <end position="167"/>
    </location>
</feature>
<dbReference type="EMBL" id="CP058604">
    <property type="protein sequence ID" value="QLG70891.1"/>
    <property type="molecule type" value="Genomic_DNA"/>
</dbReference>
<dbReference type="InterPro" id="IPR006973">
    <property type="entry name" value="Cwf_Cwc_15"/>
</dbReference>
<dbReference type="PANTHER" id="PTHR12718">
    <property type="entry name" value="CELL CYCLE CONTROL PROTEIN CWF15"/>
    <property type="match status" value="1"/>
</dbReference>
<name>A0A7H9AX87_ZYGMR</name>
<evidence type="ECO:0000256" key="4">
    <source>
        <dbReference type="ARBA" id="ARBA00022664"/>
    </source>
</evidence>
<dbReference type="KEGG" id="zmk:HG535_0A08370"/>
<dbReference type="AlphaFoldDB" id="A0A7H9AX87"/>
<dbReference type="Pfam" id="PF04889">
    <property type="entry name" value="Cwf_Cwc_15"/>
    <property type="match status" value="1"/>
</dbReference>
<feature type="compositionally biased region" description="Basic and acidic residues" evidence="6">
    <location>
        <begin position="156"/>
        <end position="166"/>
    </location>
</feature>
<evidence type="ECO:0000256" key="1">
    <source>
        <dbReference type="ARBA" id="ARBA00003777"/>
    </source>
</evidence>
<organism evidence="7 8">
    <name type="scientific">Zygotorulaspora mrakii</name>
    <name type="common">Zygosaccharomyces mrakii</name>
    <dbReference type="NCBI Taxonomy" id="42260"/>
    <lineage>
        <taxon>Eukaryota</taxon>
        <taxon>Fungi</taxon>
        <taxon>Dikarya</taxon>
        <taxon>Ascomycota</taxon>
        <taxon>Saccharomycotina</taxon>
        <taxon>Saccharomycetes</taxon>
        <taxon>Saccharomycetales</taxon>
        <taxon>Saccharomycetaceae</taxon>
        <taxon>Zygotorulaspora</taxon>
    </lineage>
</organism>
<dbReference type="OrthoDB" id="30179at2759"/>
<evidence type="ECO:0000256" key="5">
    <source>
        <dbReference type="ARBA" id="ARBA00023187"/>
    </source>
</evidence>
<keyword evidence="5" id="KW-0508">mRNA splicing</keyword>
<dbReference type="PANTHER" id="PTHR12718:SF2">
    <property type="entry name" value="SPLICEOSOME-ASSOCIATED PROTEIN CWC15 HOMOLOG"/>
    <property type="match status" value="1"/>
</dbReference>
<dbReference type="GO" id="GO:0071013">
    <property type="term" value="C:catalytic step 2 spliceosome"/>
    <property type="evidence" value="ECO:0007669"/>
    <property type="project" value="TreeGrafter"/>
</dbReference>
<accession>A0A7H9AX87</accession>
<evidence type="ECO:0000313" key="7">
    <source>
        <dbReference type="EMBL" id="QLG70891.1"/>
    </source>
</evidence>
<keyword evidence="4" id="KW-0507">mRNA processing</keyword>
<gene>
    <name evidence="7" type="ORF">HG535_0A08370</name>
</gene>
<evidence type="ECO:0000256" key="2">
    <source>
        <dbReference type="ARBA" id="ARBA00006644"/>
    </source>
</evidence>
<dbReference type="Proteomes" id="UP000509704">
    <property type="component" value="Chromosome 1"/>
</dbReference>
<keyword evidence="8" id="KW-1185">Reference proteome</keyword>
<reference evidence="7 8" key="1">
    <citation type="submission" date="2020-07" db="EMBL/GenBank/DDBJ databases">
        <title>The yeast mating-type switching endonuclease HO is a domesticated member of an unorthodox homing genetic element family.</title>
        <authorList>
            <person name="Coughlan A.Y."/>
            <person name="Lombardi L."/>
            <person name="Braun-Galleani S."/>
            <person name="Martos A.R."/>
            <person name="Galeote V."/>
            <person name="Bigey F."/>
            <person name="Dequin S."/>
            <person name="Byrne K.P."/>
            <person name="Wolfe K.H."/>
        </authorList>
    </citation>
    <scope>NUCLEOTIDE SEQUENCE [LARGE SCALE GENOMIC DNA]</scope>
    <source>
        <strain evidence="7 8">NRRL Y-6702</strain>
    </source>
</reference>